<dbReference type="Gene3D" id="3.40.50.300">
    <property type="entry name" value="P-loop containing nucleotide triphosphate hydrolases"/>
    <property type="match status" value="1"/>
</dbReference>
<protein>
    <recommendedName>
        <fullName evidence="2">ATPase dynein-related AAA domain-containing protein</fullName>
    </recommendedName>
</protein>
<evidence type="ECO:0000313" key="1">
    <source>
        <dbReference type="EMBL" id="KKN14601.1"/>
    </source>
</evidence>
<name>A0A0F9QN94_9ZZZZ</name>
<gene>
    <name evidence="1" type="ORF">LCGC14_0994620</name>
</gene>
<evidence type="ECO:0008006" key="2">
    <source>
        <dbReference type="Google" id="ProtNLM"/>
    </source>
</evidence>
<accession>A0A0F9QN94</accession>
<feature type="non-terminal residue" evidence="1">
    <location>
        <position position="1"/>
    </location>
</feature>
<proteinExistence type="predicted"/>
<organism evidence="1">
    <name type="scientific">marine sediment metagenome</name>
    <dbReference type="NCBI Taxonomy" id="412755"/>
    <lineage>
        <taxon>unclassified sequences</taxon>
        <taxon>metagenomes</taxon>
        <taxon>ecological metagenomes</taxon>
    </lineage>
</organism>
<dbReference type="InterPro" id="IPR027417">
    <property type="entry name" value="P-loop_NTPase"/>
</dbReference>
<comment type="caution">
    <text evidence="1">The sequence shown here is derived from an EMBL/GenBank/DDBJ whole genome shotgun (WGS) entry which is preliminary data.</text>
</comment>
<sequence length="245" mass="27508">IWLLDELTSAAPLVQAVLYQATLDHQIGEHRLKAGWYVMAAGNRVEDRAVVRPLSTALANRFTHIEFEVNLDDWRRWAVAKGIDSNIIAFLHWKPECLFNFNPESSEKAFCSPRTWEFADHIIKSTPRSLQPELLEGTIGAGATAEFVAFLKVQTELPDLNAILNGDNTVPVRGDLRYALVAALVTKATGKQFERLIQYGQNLPGEYAVLMAMLMVGKDAMALRKCPSWESWSKANRDVLVRKRG</sequence>
<dbReference type="AlphaFoldDB" id="A0A0F9QN94"/>
<reference evidence="1" key="1">
    <citation type="journal article" date="2015" name="Nature">
        <title>Complex archaea that bridge the gap between prokaryotes and eukaryotes.</title>
        <authorList>
            <person name="Spang A."/>
            <person name="Saw J.H."/>
            <person name="Jorgensen S.L."/>
            <person name="Zaremba-Niedzwiedzka K."/>
            <person name="Martijn J."/>
            <person name="Lind A.E."/>
            <person name="van Eijk R."/>
            <person name="Schleper C."/>
            <person name="Guy L."/>
            <person name="Ettema T.J."/>
        </authorList>
    </citation>
    <scope>NUCLEOTIDE SEQUENCE</scope>
</reference>
<dbReference type="EMBL" id="LAZR01003801">
    <property type="protein sequence ID" value="KKN14601.1"/>
    <property type="molecule type" value="Genomic_DNA"/>
</dbReference>